<dbReference type="Proteomes" id="UP001259832">
    <property type="component" value="Unassembled WGS sequence"/>
</dbReference>
<keyword evidence="2" id="KW-1185">Reference proteome</keyword>
<name>A0AAD9G3S8_9STRA</name>
<accession>A0AAD9G3S8</accession>
<reference evidence="1" key="1">
    <citation type="submission" date="2023-08" db="EMBL/GenBank/DDBJ databases">
        <title>Reference Genome Resource for the Citrus Pathogen Phytophthora citrophthora.</title>
        <authorList>
            <person name="Moller H."/>
            <person name="Coetzee B."/>
            <person name="Rose L.J."/>
            <person name="Van Niekerk J.M."/>
        </authorList>
    </citation>
    <scope>NUCLEOTIDE SEQUENCE</scope>
    <source>
        <strain evidence="1">STE-U-9442</strain>
    </source>
</reference>
<proteinExistence type="predicted"/>
<comment type="caution">
    <text evidence="1">The sequence shown here is derived from an EMBL/GenBank/DDBJ whole genome shotgun (WGS) entry which is preliminary data.</text>
</comment>
<dbReference type="AlphaFoldDB" id="A0AAD9G3S8"/>
<dbReference type="EMBL" id="JASMQC010000036">
    <property type="protein sequence ID" value="KAK1930912.1"/>
    <property type="molecule type" value="Genomic_DNA"/>
</dbReference>
<evidence type="ECO:0000313" key="1">
    <source>
        <dbReference type="EMBL" id="KAK1930912.1"/>
    </source>
</evidence>
<sequence>MDKKIIKLICRYFDQKFQTRPKALNEESVGKMQSSGEFLEKLTAETGPLLLVLGGIDQGFYDVNVDKFGQ</sequence>
<gene>
    <name evidence="1" type="ORF">P3T76_013501</name>
</gene>
<protein>
    <submittedName>
        <fullName evidence="1">Uncharacterized protein</fullName>
    </submittedName>
</protein>
<organism evidence="1 2">
    <name type="scientific">Phytophthora citrophthora</name>
    <dbReference type="NCBI Taxonomy" id="4793"/>
    <lineage>
        <taxon>Eukaryota</taxon>
        <taxon>Sar</taxon>
        <taxon>Stramenopiles</taxon>
        <taxon>Oomycota</taxon>
        <taxon>Peronosporomycetes</taxon>
        <taxon>Peronosporales</taxon>
        <taxon>Peronosporaceae</taxon>
        <taxon>Phytophthora</taxon>
    </lineage>
</organism>
<evidence type="ECO:0000313" key="2">
    <source>
        <dbReference type="Proteomes" id="UP001259832"/>
    </source>
</evidence>